<dbReference type="SMART" id="SM00700">
    <property type="entry name" value="JHBP"/>
    <property type="match status" value="1"/>
</dbReference>
<evidence type="ECO:0008006" key="5">
    <source>
        <dbReference type="Google" id="ProtNLM"/>
    </source>
</evidence>
<keyword evidence="4" id="KW-1185">Reference proteome</keyword>
<dbReference type="InterPro" id="IPR038606">
    <property type="entry name" value="To_sf"/>
</dbReference>
<comment type="caution">
    <text evidence="3">The sequence shown here is derived from an EMBL/GenBank/DDBJ whole genome shotgun (WGS) entry which is preliminary data.</text>
</comment>
<proteinExistence type="predicted"/>
<feature type="chain" id="PRO_5043852126" description="Juvenile hormone binding protein" evidence="2">
    <location>
        <begin position="19"/>
        <end position="243"/>
    </location>
</feature>
<dbReference type="EMBL" id="CAKOGL010000003">
    <property type="protein sequence ID" value="CAH2084678.1"/>
    <property type="molecule type" value="Genomic_DNA"/>
</dbReference>
<dbReference type="PANTHER" id="PTHR11008:SF41">
    <property type="entry name" value="RE70318P"/>
    <property type="match status" value="1"/>
</dbReference>
<evidence type="ECO:0000313" key="4">
    <source>
        <dbReference type="Proteomes" id="UP001153954"/>
    </source>
</evidence>
<evidence type="ECO:0000256" key="2">
    <source>
        <dbReference type="SAM" id="SignalP"/>
    </source>
</evidence>
<sequence>MVCLSAFLVILFSTSVLSDGGSLLTACEVNDTECLSKTTQQFLEKTCKGIPEYDIKPIDPLFVPSIDIKLGDKADTVLHYKNITITGLKNQQFSDFKMDTKEKSVVLQTRADLTMVGDVIIEMNTITKSFNDAYTIKGTALGTARYNYDFKVDDKGVEHYEVGPETLTCQAVNEPEVTHSSELRQALENDKDLKERNQRYNAKRKEIQQNVFCKIVEKAYVTVVHNIRAAAKILPKSAFLKGV</sequence>
<dbReference type="Pfam" id="PF06585">
    <property type="entry name" value="JHBP"/>
    <property type="match status" value="1"/>
</dbReference>
<evidence type="ECO:0000313" key="3">
    <source>
        <dbReference type="EMBL" id="CAH2084678.1"/>
    </source>
</evidence>
<dbReference type="PANTHER" id="PTHR11008">
    <property type="entry name" value="PROTEIN TAKEOUT-LIKE PROTEIN"/>
    <property type="match status" value="1"/>
</dbReference>
<dbReference type="AlphaFoldDB" id="A0AAU9TEZ3"/>
<reference evidence="3" key="1">
    <citation type="submission" date="2022-03" db="EMBL/GenBank/DDBJ databases">
        <authorList>
            <person name="Tunstrom K."/>
        </authorList>
    </citation>
    <scope>NUCLEOTIDE SEQUENCE</scope>
</reference>
<evidence type="ECO:0000256" key="1">
    <source>
        <dbReference type="SAM" id="Coils"/>
    </source>
</evidence>
<protein>
    <recommendedName>
        <fullName evidence="5">Juvenile hormone binding protein</fullName>
    </recommendedName>
</protein>
<gene>
    <name evidence="3" type="ORF">EEDITHA_LOCUS1225</name>
</gene>
<dbReference type="Proteomes" id="UP001153954">
    <property type="component" value="Unassembled WGS sequence"/>
</dbReference>
<accession>A0AAU9TEZ3</accession>
<keyword evidence="2" id="KW-0732">Signal</keyword>
<dbReference type="InterPro" id="IPR010562">
    <property type="entry name" value="Haemolymph_juvenile_hormone-bd"/>
</dbReference>
<dbReference type="Gene3D" id="3.15.10.30">
    <property type="entry name" value="Haemolymph juvenile hormone binding protein"/>
    <property type="match status" value="1"/>
</dbReference>
<dbReference type="GO" id="GO:0005615">
    <property type="term" value="C:extracellular space"/>
    <property type="evidence" value="ECO:0007669"/>
    <property type="project" value="TreeGrafter"/>
</dbReference>
<name>A0AAU9TEZ3_EUPED</name>
<feature type="signal peptide" evidence="2">
    <location>
        <begin position="1"/>
        <end position="18"/>
    </location>
</feature>
<feature type="coiled-coil region" evidence="1">
    <location>
        <begin position="183"/>
        <end position="210"/>
    </location>
</feature>
<organism evidence="3 4">
    <name type="scientific">Euphydryas editha</name>
    <name type="common">Edith's checkerspot</name>
    <dbReference type="NCBI Taxonomy" id="104508"/>
    <lineage>
        <taxon>Eukaryota</taxon>
        <taxon>Metazoa</taxon>
        <taxon>Ecdysozoa</taxon>
        <taxon>Arthropoda</taxon>
        <taxon>Hexapoda</taxon>
        <taxon>Insecta</taxon>
        <taxon>Pterygota</taxon>
        <taxon>Neoptera</taxon>
        <taxon>Endopterygota</taxon>
        <taxon>Lepidoptera</taxon>
        <taxon>Glossata</taxon>
        <taxon>Ditrysia</taxon>
        <taxon>Papilionoidea</taxon>
        <taxon>Nymphalidae</taxon>
        <taxon>Nymphalinae</taxon>
        <taxon>Euphydryas</taxon>
    </lineage>
</organism>
<keyword evidence="1" id="KW-0175">Coiled coil</keyword>